<evidence type="ECO:0000313" key="2">
    <source>
        <dbReference type="EMBL" id="SCC78317.1"/>
    </source>
</evidence>
<proteinExistence type="predicted"/>
<keyword evidence="3" id="KW-1185">Reference proteome</keyword>
<dbReference type="AlphaFoldDB" id="A0A1C4H099"/>
<dbReference type="PROSITE" id="PS51819">
    <property type="entry name" value="VOC"/>
    <property type="match status" value="1"/>
</dbReference>
<dbReference type="GO" id="GO:0051213">
    <property type="term" value="F:dioxygenase activity"/>
    <property type="evidence" value="ECO:0007669"/>
    <property type="project" value="UniProtKB-KW"/>
</dbReference>
<gene>
    <name evidence="2" type="ORF">GA0061077_0203</name>
</gene>
<name>A0A1C4H099_9BIFI</name>
<organism evidence="2 3">
    <name type="scientific">Bifidobacterium commune</name>
    <dbReference type="NCBI Taxonomy" id="1505727"/>
    <lineage>
        <taxon>Bacteria</taxon>
        <taxon>Bacillati</taxon>
        <taxon>Actinomycetota</taxon>
        <taxon>Actinomycetes</taxon>
        <taxon>Bifidobacteriales</taxon>
        <taxon>Bifidobacteriaceae</taxon>
        <taxon>Bifidobacterium</taxon>
    </lineage>
</organism>
<keyword evidence="2" id="KW-0223">Dioxygenase</keyword>
<dbReference type="InterPro" id="IPR037523">
    <property type="entry name" value="VOC_core"/>
</dbReference>
<keyword evidence="2" id="KW-0560">Oxidoreductase</keyword>
<accession>A0A1C4H099</accession>
<dbReference type="InterPro" id="IPR004360">
    <property type="entry name" value="Glyas_Fos-R_dOase_dom"/>
</dbReference>
<reference evidence="3" key="1">
    <citation type="submission" date="2016-08" db="EMBL/GenBank/DDBJ databases">
        <authorList>
            <person name="Varghese N."/>
            <person name="Submissions Spin"/>
        </authorList>
    </citation>
    <scope>NUCLEOTIDE SEQUENCE [LARGE SCALE GENOMIC DNA]</scope>
    <source>
        <strain evidence="3">R-52791</strain>
    </source>
</reference>
<dbReference type="OrthoDB" id="115162at2"/>
<dbReference type="CDD" id="cd06587">
    <property type="entry name" value="VOC"/>
    <property type="match status" value="1"/>
</dbReference>
<dbReference type="Proteomes" id="UP000242610">
    <property type="component" value="Unassembled WGS sequence"/>
</dbReference>
<dbReference type="EMBL" id="FMBL01000001">
    <property type="protein sequence ID" value="SCC78317.1"/>
    <property type="molecule type" value="Genomic_DNA"/>
</dbReference>
<dbReference type="Pfam" id="PF00903">
    <property type="entry name" value="Glyoxalase"/>
    <property type="match status" value="1"/>
</dbReference>
<dbReference type="Gene3D" id="3.10.180.10">
    <property type="entry name" value="2,3-Dihydroxybiphenyl 1,2-Dioxygenase, domain 1"/>
    <property type="match status" value="1"/>
</dbReference>
<feature type="domain" description="VOC" evidence="1">
    <location>
        <begin position="11"/>
        <end position="103"/>
    </location>
</feature>
<sequence>MTQSTNKPETQLAHTFLVVHSLTLETTFYSSVLGLPLGNRVDMGNHILQYVENGTPAILEFIEYQDGRTLPDHPDQEFRHHLAFAVNDIERTLLNAESAVEHS</sequence>
<dbReference type="SUPFAM" id="SSF54593">
    <property type="entry name" value="Glyoxalase/Bleomycin resistance protein/Dihydroxybiphenyl dioxygenase"/>
    <property type="match status" value="1"/>
</dbReference>
<evidence type="ECO:0000259" key="1">
    <source>
        <dbReference type="PROSITE" id="PS51819"/>
    </source>
</evidence>
<protein>
    <submittedName>
        <fullName evidence="2">Glyoxalase/Bleomycin resistance protein/Dioxygenase superfamily protein</fullName>
    </submittedName>
</protein>
<dbReference type="InterPro" id="IPR029068">
    <property type="entry name" value="Glyas_Bleomycin-R_OHBP_Dase"/>
</dbReference>
<evidence type="ECO:0000313" key="3">
    <source>
        <dbReference type="Proteomes" id="UP000242610"/>
    </source>
</evidence>
<dbReference type="RefSeq" id="WP_091847098.1">
    <property type="nucleotide sequence ID" value="NZ_FMBL01000001.1"/>
</dbReference>